<dbReference type="SUPFAM" id="SSF49493">
    <property type="entry name" value="HSP40/DnaJ peptide-binding domain"/>
    <property type="match status" value="2"/>
</dbReference>
<accession>A0A843V095</accession>
<dbReference type="GO" id="GO:0006457">
    <property type="term" value="P:protein folding"/>
    <property type="evidence" value="ECO:0007669"/>
    <property type="project" value="InterPro"/>
</dbReference>
<dbReference type="FunFam" id="2.60.260.20:FF:000002">
    <property type="entry name" value="Dnaj homolog subfamily b member"/>
    <property type="match status" value="1"/>
</dbReference>
<dbReference type="FunFam" id="2.60.260.20:FF:000006">
    <property type="entry name" value="DnaJ subfamily B member 13"/>
    <property type="match status" value="1"/>
</dbReference>
<dbReference type="Gene3D" id="2.60.260.20">
    <property type="entry name" value="Urease metallochaperone UreE, N-terminal domain"/>
    <property type="match status" value="2"/>
</dbReference>
<keyword evidence="1" id="KW-0143">Chaperone</keyword>
<dbReference type="GO" id="GO:0051082">
    <property type="term" value="F:unfolded protein binding"/>
    <property type="evidence" value="ECO:0007669"/>
    <property type="project" value="InterPro"/>
</dbReference>
<dbReference type="InterPro" id="IPR008971">
    <property type="entry name" value="HSP40/DnaJ_pept-bd"/>
</dbReference>
<dbReference type="InterPro" id="IPR051339">
    <property type="entry name" value="DnaJ_subfamily_B"/>
</dbReference>
<dbReference type="GO" id="GO:0005829">
    <property type="term" value="C:cytosol"/>
    <property type="evidence" value="ECO:0007669"/>
    <property type="project" value="TreeGrafter"/>
</dbReference>
<reference evidence="4" key="1">
    <citation type="submission" date="2017-07" db="EMBL/GenBank/DDBJ databases">
        <title>Taro Niue Genome Assembly and Annotation.</title>
        <authorList>
            <person name="Atibalentja N."/>
            <person name="Keating K."/>
            <person name="Fields C.J."/>
        </authorList>
    </citation>
    <scope>NUCLEOTIDE SEQUENCE</scope>
    <source>
        <strain evidence="4">Niue_2</strain>
        <tissue evidence="4">Leaf</tissue>
    </source>
</reference>
<feature type="domain" description="Chaperone DnaJ C-terminal" evidence="3">
    <location>
        <begin position="79"/>
        <end position="241"/>
    </location>
</feature>
<dbReference type="InterPro" id="IPR002939">
    <property type="entry name" value="DnaJ_C"/>
</dbReference>
<dbReference type="GO" id="GO:0051087">
    <property type="term" value="F:protein-folding chaperone binding"/>
    <property type="evidence" value="ECO:0007669"/>
    <property type="project" value="TreeGrafter"/>
</dbReference>
<gene>
    <name evidence="4" type="ORF">Taro_017725</name>
</gene>
<evidence type="ECO:0000259" key="3">
    <source>
        <dbReference type="Pfam" id="PF01556"/>
    </source>
</evidence>
<dbReference type="PANTHER" id="PTHR24078:SF577">
    <property type="entry name" value="OS05G0562300 PROTEIN"/>
    <property type="match status" value="1"/>
</dbReference>
<name>A0A843V095_COLES</name>
<evidence type="ECO:0000256" key="2">
    <source>
        <dbReference type="SAM" id="MobiDB-lite"/>
    </source>
</evidence>
<dbReference type="CDD" id="cd10747">
    <property type="entry name" value="DnaJ_C"/>
    <property type="match status" value="1"/>
</dbReference>
<dbReference type="OrthoDB" id="550424at2759"/>
<proteinExistence type="predicted"/>
<keyword evidence="5" id="KW-1185">Reference proteome</keyword>
<organism evidence="4 5">
    <name type="scientific">Colocasia esculenta</name>
    <name type="common">Wild taro</name>
    <name type="synonym">Arum esculentum</name>
    <dbReference type="NCBI Taxonomy" id="4460"/>
    <lineage>
        <taxon>Eukaryota</taxon>
        <taxon>Viridiplantae</taxon>
        <taxon>Streptophyta</taxon>
        <taxon>Embryophyta</taxon>
        <taxon>Tracheophyta</taxon>
        <taxon>Spermatophyta</taxon>
        <taxon>Magnoliopsida</taxon>
        <taxon>Liliopsida</taxon>
        <taxon>Araceae</taxon>
        <taxon>Aroideae</taxon>
        <taxon>Colocasieae</taxon>
        <taxon>Colocasia</taxon>
    </lineage>
</organism>
<dbReference type="PANTHER" id="PTHR24078">
    <property type="entry name" value="DNAJ HOMOLOG SUBFAMILY C MEMBER"/>
    <property type="match status" value="1"/>
</dbReference>
<dbReference type="EMBL" id="NMUH01000814">
    <property type="protein sequence ID" value="MQL85209.1"/>
    <property type="molecule type" value="Genomic_DNA"/>
</dbReference>
<dbReference type="Proteomes" id="UP000652761">
    <property type="component" value="Unassembled WGS sequence"/>
</dbReference>
<dbReference type="AlphaFoldDB" id="A0A843V095"/>
<dbReference type="Pfam" id="PF01556">
    <property type="entry name" value="DnaJ_C"/>
    <property type="match status" value="1"/>
</dbReference>
<feature type="region of interest" description="Disordered" evidence="2">
    <location>
        <begin position="1"/>
        <end position="26"/>
    </location>
</feature>
<evidence type="ECO:0000313" key="4">
    <source>
        <dbReference type="EMBL" id="MQL85209.1"/>
    </source>
</evidence>
<sequence>MQRGPATSSPSPRVACMAPPGREHENKGTQCGLCRALRMLCRGRDRRREIVEDKSEYGSCAGDGGGCGGPDCRNKGPPIECRLPCNLEDLYRGTTKKMKITRDVLGADGKTRTVEEILPVAIKPGSGKGTRITIPGKGHERRDLAPSDVVFVIEERPHEVYTREGDDLVAVEHITLVQALTGYTARLPTLDGGSIILPIGNVIHPNYEEVLEEQGMPIAGEEEQEPRRMGNLRIRFQIKFPRELTADQKTAIREITRSPSLTYR</sequence>
<comment type="caution">
    <text evidence="4">The sequence shown here is derived from an EMBL/GenBank/DDBJ whole genome shotgun (WGS) entry which is preliminary data.</text>
</comment>
<evidence type="ECO:0000256" key="1">
    <source>
        <dbReference type="ARBA" id="ARBA00023186"/>
    </source>
</evidence>
<evidence type="ECO:0000313" key="5">
    <source>
        <dbReference type="Proteomes" id="UP000652761"/>
    </source>
</evidence>
<feature type="compositionally biased region" description="Polar residues" evidence="2">
    <location>
        <begin position="1"/>
        <end position="11"/>
    </location>
</feature>
<protein>
    <recommendedName>
        <fullName evidence="3">Chaperone DnaJ C-terminal domain-containing protein</fullName>
    </recommendedName>
</protein>